<gene>
    <name evidence="7" type="ORF">M9189_09185</name>
</gene>
<organism evidence="7 8">
    <name type="scientific">Xiashengella succiniciproducens</name>
    <dbReference type="NCBI Taxonomy" id="2949635"/>
    <lineage>
        <taxon>Bacteria</taxon>
        <taxon>Pseudomonadati</taxon>
        <taxon>Bacteroidota</taxon>
        <taxon>Bacteroidia</taxon>
        <taxon>Marinilabiliales</taxon>
        <taxon>Marinilabiliaceae</taxon>
        <taxon>Xiashengella</taxon>
    </lineage>
</organism>
<dbReference type="AlphaFoldDB" id="A0A9J6ZMC8"/>
<feature type="chain" id="PRO_5039920865" evidence="5">
    <location>
        <begin position="29"/>
        <end position="654"/>
    </location>
</feature>
<accession>A0A9J6ZMC8</accession>
<keyword evidence="2 4" id="KW-0472">Membrane</keyword>
<dbReference type="SUPFAM" id="SSF103088">
    <property type="entry name" value="OmpA-like"/>
    <property type="match status" value="1"/>
</dbReference>
<dbReference type="Pfam" id="PF07676">
    <property type="entry name" value="PD40"/>
    <property type="match status" value="3"/>
</dbReference>
<dbReference type="InterPro" id="IPR036737">
    <property type="entry name" value="OmpA-like_sf"/>
</dbReference>
<evidence type="ECO:0000256" key="2">
    <source>
        <dbReference type="ARBA" id="ARBA00023136"/>
    </source>
</evidence>
<name>A0A9J6ZMC8_9BACT</name>
<dbReference type="RefSeq" id="WP_250722586.1">
    <property type="nucleotide sequence ID" value="NZ_CP098400.1"/>
</dbReference>
<evidence type="ECO:0000256" key="4">
    <source>
        <dbReference type="PROSITE-ProRule" id="PRU00473"/>
    </source>
</evidence>
<feature type="domain" description="OmpA-like" evidence="6">
    <location>
        <begin position="512"/>
        <end position="654"/>
    </location>
</feature>
<dbReference type="Gene3D" id="2.60.40.1120">
    <property type="entry name" value="Carboxypeptidase-like, regulatory domain"/>
    <property type="match status" value="1"/>
</dbReference>
<dbReference type="InterPro" id="IPR011990">
    <property type="entry name" value="TPR-like_helical_dom_sf"/>
</dbReference>
<dbReference type="InterPro" id="IPR050330">
    <property type="entry name" value="Bact_OuterMem_StrucFunc"/>
</dbReference>
<dbReference type="EMBL" id="CP098400">
    <property type="protein sequence ID" value="URW79026.1"/>
    <property type="molecule type" value="Genomic_DNA"/>
</dbReference>
<reference evidence="7" key="1">
    <citation type="submission" date="2022-05" db="EMBL/GenBank/DDBJ databases">
        <authorList>
            <person name="Sun X."/>
        </authorList>
    </citation>
    <scope>NUCLEOTIDE SEQUENCE</scope>
    <source>
        <strain evidence="7">Ai-910</strain>
    </source>
</reference>
<protein>
    <submittedName>
        <fullName evidence="7">OmpA family protein</fullName>
    </submittedName>
</protein>
<proteinExistence type="predicted"/>
<dbReference type="KEGG" id="alkq:M9189_09185"/>
<dbReference type="SUPFAM" id="SSF49464">
    <property type="entry name" value="Carboxypeptidase regulatory domain-like"/>
    <property type="match status" value="1"/>
</dbReference>
<dbReference type="SUPFAM" id="SSF48452">
    <property type="entry name" value="TPR-like"/>
    <property type="match status" value="1"/>
</dbReference>
<evidence type="ECO:0000259" key="6">
    <source>
        <dbReference type="PROSITE" id="PS51123"/>
    </source>
</evidence>
<reference evidence="7" key="2">
    <citation type="submission" date="2022-06" db="EMBL/GenBank/DDBJ databases">
        <title>Xiashengella guii gen. nov. sp. nov., a bacterium isolated form anaerobic digestion tank.</title>
        <authorList>
            <person name="Huang H."/>
        </authorList>
    </citation>
    <scope>NUCLEOTIDE SEQUENCE</scope>
    <source>
        <strain evidence="7">Ai-910</strain>
    </source>
</reference>
<evidence type="ECO:0000313" key="8">
    <source>
        <dbReference type="Proteomes" id="UP001056426"/>
    </source>
</evidence>
<dbReference type="CDD" id="cd07185">
    <property type="entry name" value="OmpA_C-like"/>
    <property type="match status" value="1"/>
</dbReference>
<dbReference type="PROSITE" id="PS51123">
    <property type="entry name" value="OMPA_2"/>
    <property type="match status" value="1"/>
</dbReference>
<dbReference type="InterPro" id="IPR011659">
    <property type="entry name" value="WD40"/>
</dbReference>
<dbReference type="SUPFAM" id="SSF82171">
    <property type="entry name" value="DPP6 N-terminal domain-like"/>
    <property type="match status" value="1"/>
</dbReference>
<keyword evidence="5" id="KW-0732">Signal</keyword>
<evidence type="ECO:0000256" key="5">
    <source>
        <dbReference type="SAM" id="SignalP"/>
    </source>
</evidence>
<dbReference type="Proteomes" id="UP001056426">
    <property type="component" value="Chromosome"/>
</dbReference>
<comment type="subcellular location">
    <subcellularLocation>
        <location evidence="1">Cell outer membrane</location>
    </subcellularLocation>
</comment>
<evidence type="ECO:0000313" key="7">
    <source>
        <dbReference type="EMBL" id="URW79026.1"/>
    </source>
</evidence>
<dbReference type="GO" id="GO:0009279">
    <property type="term" value="C:cell outer membrane"/>
    <property type="evidence" value="ECO:0007669"/>
    <property type="project" value="UniProtKB-SubCell"/>
</dbReference>
<dbReference type="PANTHER" id="PTHR30329">
    <property type="entry name" value="STATOR ELEMENT OF FLAGELLAR MOTOR COMPLEX"/>
    <property type="match status" value="1"/>
</dbReference>
<dbReference type="InterPro" id="IPR008969">
    <property type="entry name" value="CarboxyPept-like_regulatory"/>
</dbReference>
<evidence type="ECO:0000256" key="1">
    <source>
        <dbReference type="ARBA" id="ARBA00004442"/>
    </source>
</evidence>
<keyword evidence="8" id="KW-1185">Reference proteome</keyword>
<dbReference type="Pfam" id="PF00691">
    <property type="entry name" value="OmpA"/>
    <property type="match status" value="1"/>
</dbReference>
<dbReference type="InterPro" id="IPR006665">
    <property type="entry name" value="OmpA-like"/>
</dbReference>
<feature type="signal peptide" evidence="5">
    <location>
        <begin position="1"/>
        <end position="28"/>
    </location>
</feature>
<sequence length="654" mass="73078">MKHNTTPQFIFFLLLIALCLAACSPVSKLDRARKTYDIGEYYRAIPTLNKIYRSEKNQYYKGEASFYMAESYRHINQPRKAASAYGRAVRYNYNKNEAKLQQARQLLKLEEYEDALKLFDEYLKEAPGRQLAYNGQTSAKLGLNPPTLTRYQVEPIKKLSSKNSDYAPYLDPTDPSQIYFSSMRMAGKKRKKLNRITGQGSSAIYTSILNSRGEWQDPELFLNQNMDGSFEDGTFSMTSDGKTVYFTRTRYEKSQPMAAEIWMTQSMGGRWSEPVEVELGPDSVVFAHPALTPDGNTMYFVSDMKGSIGGKDIWKVDKHGDSWGTPVNLGTEINTEGDELFPYIRENGVLYFSSDGLPGFGGLDIFIAEPQDDGRWKVSNMGRPINSSADDLGITFYKNREAGFISSSRGNAKGYESIYSFNLPQIQPLASGTVRLSGNEALPRNAVVKIVGTDGTNTKINIDPSGSFSMLLKPDTEYSLLVSVPGYLNHSERISTLGIKESKQYSLDITLTSVGAPMILSTLQFDTGSAAIKSEAEKELSQIIDILNNNPDLKIEISAHTEASGNQDTDLQLSKQRADAVYQYLTDKGIDGNRLSSRGAGSSEPFKVDAKTASKHAFLRENDVLTEQFIQRLNRADQRNAVKLNNRVEFTIIR</sequence>
<keyword evidence="3" id="KW-0998">Cell outer membrane</keyword>
<dbReference type="PANTHER" id="PTHR30329:SF21">
    <property type="entry name" value="LIPOPROTEIN YIAD-RELATED"/>
    <property type="match status" value="1"/>
</dbReference>
<dbReference type="InterPro" id="IPR006664">
    <property type="entry name" value="OMP_bac"/>
</dbReference>
<evidence type="ECO:0000256" key="3">
    <source>
        <dbReference type="ARBA" id="ARBA00023237"/>
    </source>
</evidence>
<dbReference type="Gene3D" id="3.30.1330.60">
    <property type="entry name" value="OmpA-like domain"/>
    <property type="match status" value="1"/>
</dbReference>
<dbReference type="PRINTS" id="PR01021">
    <property type="entry name" value="OMPADOMAIN"/>
</dbReference>
<dbReference type="Gene3D" id="1.25.40.10">
    <property type="entry name" value="Tetratricopeptide repeat domain"/>
    <property type="match status" value="1"/>
</dbReference>